<evidence type="ECO:0000313" key="4">
    <source>
        <dbReference type="EMBL" id="GEP11203.1"/>
    </source>
</evidence>
<evidence type="ECO:0000256" key="2">
    <source>
        <dbReference type="ARBA" id="ARBA00023163"/>
    </source>
</evidence>
<gene>
    <name evidence="4" type="ORF">MGN01_30480</name>
</gene>
<dbReference type="InterPro" id="IPR018060">
    <property type="entry name" value="HTH_AraC"/>
</dbReference>
<keyword evidence="2" id="KW-0804">Transcription</keyword>
<keyword evidence="1" id="KW-0805">Transcription regulation</keyword>
<dbReference type="EMBL" id="BJZV01000016">
    <property type="protein sequence ID" value="GEP11203.1"/>
    <property type="molecule type" value="Genomic_DNA"/>
</dbReference>
<proteinExistence type="predicted"/>
<dbReference type="Proteomes" id="UP000321750">
    <property type="component" value="Unassembled WGS sequence"/>
</dbReference>
<dbReference type="Pfam" id="PF12833">
    <property type="entry name" value="HTH_18"/>
    <property type="match status" value="1"/>
</dbReference>
<evidence type="ECO:0000256" key="1">
    <source>
        <dbReference type="ARBA" id="ARBA00023015"/>
    </source>
</evidence>
<dbReference type="SUPFAM" id="SSF46689">
    <property type="entry name" value="Homeodomain-like"/>
    <property type="match status" value="2"/>
</dbReference>
<accession>A0A512JMX4</accession>
<keyword evidence="5" id="KW-1185">Reference proteome</keyword>
<evidence type="ECO:0000259" key="3">
    <source>
        <dbReference type="PROSITE" id="PS01124"/>
    </source>
</evidence>
<name>A0A512JMX4_9HYPH</name>
<dbReference type="Gene3D" id="1.10.10.60">
    <property type="entry name" value="Homeodomain-like"/>
    <property type="match status" value="1"/>
</dbReference>
<reference evidence="4 5" key="1">
    <citation type="submission" date="2019-07" db="EMBL/GenBank/DDBJ databases">
        <title>Whole genome shotgun sequence of Methylobacterium gnaphalii NBRC 107716.</title>
        <authorList>
            <person name="Hosoyama A."/>
            <person name="Uohara A."/>
            <person name="Ohji S."/>
            <person name="Ichikawa N."/>
        </authorList>
    </citation>
    <scope>NUCLEOTIDE SEQUENCE [LARGE SCALE GENOMIC DNA]</scope>
    <source>
        <strain evidence="4 5">NBRC 107716</strain>
    </source>
</reference>
<dbReference type="InterPro" id="IPR009057">
    <property type="entry name" value="Homeodomain-like_sf"/>
</dbReference>
<protein>
    <submittedName>
        <fullName evidence="4">AraC family transcriptional regulator</fullName>
    </submittedName>
</protein>
<evidence type="ECO:0000313" key="5">
    <source>
        <dbReference type="Proteomes" id="UP000321750"/>
    </source>
</evidence>
<dbReference type="AlphaFoldDB" id="A0A512JMX4"/>
<organism evidence="4 5">
    <name type="scientific">Methylobacterium gnaphalii</name>
    <dbReference type="NCBI Taxonomy" id="1010610"/>
    <lineage>
        <taxon>Bacteria</taxon>
        <taxon>Pseudomonadati</taxon>
        <taxon>Pseudomonadota</taxon>
        <taxon>Alphaproteobacteria</taxon>
        <taxon>Hyphomicrobiales</taxon>
        <taxon>Methylobacteriaceae</taxon>
        <taxon>Methylobacterium</taxon>
    </lineage>
</organism>
<dbReference type="PANTHER" id="PTHR43130:SF3">
    <property type="entry name" value="HTH-TYPE TRANSCRIPTIONAL REGULATOR RV1931C"/>
    <property type="match status" value="1"/>
</dbReference>
<dbReference type="PANTHER" id="PTHR43130">
    <property type="entry name" value="ARAC-FAMILY TRANSCRIPTIONAL REGULATOR"/>
    <property type="match status" value="1"/>
</dbReference>
<dbReference type="InterPro" id="IPR002818">
    <property type="entry name" value="DJ-1/PfpI"/>
</dbReference>
<dbReference type="CDD" id="cd03137">
    <property type="entry name" value="GATase1_AraC_1"/>
    <property type="match status" value="1"/>
</dbReference>
<dbReference type="GO" id="GO:0043565">
    <property type="term" value="F:sequence-specific DNA binding"/>
    <property type="evidence" value="ECO:0007669"/>
    <property type="project" value="InterPro"/>
</dbReference>
<comment type="caution">
    <text evidence="4">The sequence shown here is derived from an EMBL/GenBank/DDBJ whole genome shotgun (WGS) entry which is preliminary data.</text>
</comment>
<sequence>MIEVLAFEGVQVLDVTGPLQVFASANEHLAKAQQEPAYRLRVVTKGGGAALTSSSLTLATERLPAAEEEIDTLVVAGGPGVEAATVDTELIDWLRNRSSRARRVASVCTGAFLAAASGILDGRRAVTHWSFCDAFARRFPAVRVEPDPIFLRDGPVWTSAGVTAGIDLALALVEEDLGGEIALAVARYLVVFLKRPGGQAQFSAALSLQTAGDRFDALHRWMQANLGSDLSLSVLATQAGMSERNFSRRYREVTGITPARAVERLRVEAARQMLTDTRQPVKRIGQRCGFGSEETMRRSFLRLLASSPQDYRSRFAAASQTAGTVRRVTARSEAASRTE</sequence>
<dbReference type="InterPro" id="IPR029062">
    <property type="entry name" value="Class_I_gatase-like"/>
</dbReference>
<dbReference type="Pfam" id="PF01965">
    <property type="entry name" value="DJ-1_PfpI"/>
    <property type="match status" value="1"/>
</dbReference>
<feature type="domain" description="HTH araC/xylS-type" evidence="3">
    <location>
        <begin position="216"/>
        <end position="314"/>
    </location>
</feature>
<dbReference type="SMART" id="SM00342">
    <property type="entry name" value="HTH_ARAC"/>
    <property type="match status" value="1"/>
</dbReference>
<dbReference type="PROSITE" id="PS01124">
    <property type="entry name" value="HTH_ARAC_FAMILY_2"/>
    <property type="match status" value="1"/>
</dbReference>
<dbReference type="SUPFAM" id="SSF52317">
    <property type="entry name" value="Class I glutamine amidotransferase-like"/>
    <property type="match status" value="1"/>
</dbReference>
<dbReference type="GO" id="GO:0003700">
    <property type="term" value="F:DNA-binding transcription factor activity"/>
    <property type="evidence" value="ECO:0007669"/>
    <property type="project" value="InterPro"/>
</dbReference>
<dbReference type="Gene3D" id="3.40.50.880">
    <property type="match status" value="1"/>
</dbReference>
<dbReference type="InterPro" id="IPR052158">
    <property type="entry name" value="INH-QAR"/>
</dbReference>